<organism evidence="1 2">
    <name type="scientific">Fusarium solani subsp. cucurbitae</name>
    <name type="common">Neocosmosporum cucurbitae</name>
    <dbReference type="NCBI Taxonomy" id="2747967"/>
    <lineage>
        <taxon>Eukaryota</taxon>
        <taxon>Fungi</taxon>
        <taxon>Dikarya</taxon>
        <taxon>Ascomycota</taxon>
        <taxon>Pezizomycotina</taxon>
        <taxon>Sordariomycetes</taxon>
        <taxon>Hypocreomycetidae</taxon>
        <taxon>Hypocreales</taxon>
        <taxon>Nectriaceae</taxon>
        <taxon>Fusarium</taxon>
        <taxon>Fusarium solani species complex</taxon>
    </lineage>
</organism>
<keyword evidence="2" id="KW-1185">Reference proteome</keyword>
<name>A0ACD3ZQ54_FUSSC</name>
<dbReference type="EMBL" id="CP090040">
    <property type="protein sequence ID" value="UPL03078.1"/>
    <property type="molecule type" value="Genomic_DNA"/>
</dbReference>
<dbReference type="Proteomes" id="UP000830768">
    <property type="component" value="Chromosome 12"/>
</dbReference>
<reference evidence="1" key="1">
    <citation type="submission" date="2021-11" db="EMBL/GenBank/DDBJ databases">
        <title>Fusarium solani-melongenae Genome sequencing and assembly.</title>
        <authorList>
            <person name="Xie S."/>
            <person name="Huang L."/>
            <person name="Zhang X."/>
        </authorList>
    </citation>
    <scope>NUCLEOTIDE SEQUENCE</scope>
    <source>
        <strain evidence="1">CRI 24-3</strain>
    </source>
</reference>
<proteinExistence type="predicted"/>
<gene>
    <name evidence="1" type="ORF">LCI18_014012</name>
</gene>
<evidence type="ECO:0000313" key="1">
    <source>
        <dbReference type="EMBL" id="UPL03078.1"/>
    </source>
</evidence>
<accession>A0ACD3ZQ54</accession>
<evidence type="ECO:0000313" key="2">
    <source>
        <dbReference type="Proteomes" id="UP000830768"/>
    </source>
</evidence>
<protein>
    <submittedName>
        <fullName evidence="1">Uncharacterized protein</fullName>
    </submittedName>
</protein>
<sequence length="591" mass="64828">MTNPTPGTLAEFDLVLSVTQASLNAQLMHLFLTRLAEDESQFLINHSMVLKTAPESKAGIFGSIECPQVLMDLPDVATNAHPIYDSLFKWWDESEGEPELKSENINGWTFSFECSLGQANIQQIEEKYFHPSTVDQLQKAIDNKSFQPASLFCLFETGQLARSFQMADATGKLVTDQQAVSNFIIGLTTRFAPPPPDADIATPGNGLPTPDNPFVLGYGVRQVDPKPLPQTPQFDPRNFQFSVTHQPNGFGTLNFLMLLGPITPLTDVTSNLSAGIFATPFLTAIGADAPGTNGPQYDGTLVISAKSFKFEYIAKQLQDLFAMSNPTFPNISVHTDSNNVDWKSWNSYKTTAAWHSDQFGKSEYDVLAYNGTWGNEVAITSNYAGQRMPVDAARNLTITTSGTNWVRYLETVTPSWKYINPYGGTLSAETTIVPIDLQYNVTTNDQGAWQFTQNADKTKIPPMEDDPSHPGQKQLVLKKQNEQGQGLPVNTTIAGAYFKRAGWNEDALKSSIAGGLAPVARSIWAMYQAHLSNSLSSLNSQIVMPVGNVFTFNGLSLDKDGHVYTLMKYQTKSGDGKVMDVSSGPHVNDEN</sequence>